<proteinExistence type="predicted"/>
<name>A0ABT9FIF1_9GAMM</name>
<dbReference type="RefSeq" id="WP_305473003.1">
    <property type="nucleotide sequence ID" value="NZ_JAUYVT010000020.1"/>
</dbReference>
<keyword evidence="2" id="KW-1185">Reference proteome</keyword>
<organism evidence="1 2">
    <name type="scientific">Pseudoalteromonas marina</name>
    <dbReference type="NCBI Taxonomy" id="267375"/>
    <lineage>
        <taxon>Bacteria</taxon>
        <taxon>Pseudomonadati</taxon>
        <taxon>Pseudomonadota</taxon>
        <taxon>Gammaproteobacteria</taxon>
        <taxon>Alteromonadales</taxon>
        <taxon>Pseudoalteromonadaceae</taxon>
        <taxon>Pseudoalteromonas</taxon>
    </lineage>
</organism>
<evidence type="ECO:0000313" key="2">
    <source>
        <dbReference type="Proteomes" id="UP001177212"/>
    </source>
</evidence>
<protein>
    <submittedName>
        <fullName evidence="1">Uncharacterized protein</fullName>
    </submittedName>
</protein>
<reference evidence="1" key="1">
    <citation type="submission" date="2023-07" db="EMBL/GenBank/DDBJ databases">
        <title>Genome content predicts the carbon catabolic preferences of heterotrophic bacteria.</title>
        <authorList>
            <person name="Gralka M."/>
        </authorList>
    </citation>
    <scope>NUCLEOTIDE SEQUENCE</scope>
    <source>
        <strain evidence="1">4G09</strain>
    </source>
</reference>
<evidence type="ECO:0000313" key="1">
    <source>
        <dbReference type="EMBL" id="MDP2566390.1"/>
    </source>
</evidence>
<dbReference type="Proteomes" id="UP001177212">
    <property type="component" value="Unassembled WGS sequence"/>
</dbReference>
<accession>A0ABT9FIF1</accession>
<dbReference type="EMBL" id="JAUYVT010000020">
    <property type="protein sequence ID" value="MDP2566390.1"/>
    <property type="molecule type" value="Genomic_DNA"/>
</dbReference>
<gene>
    <name evidence="1" type="ORF">Q8W34_17220</name>
</gene>
<sequence>MIVSPENLWFHIESSTFGANWISENTSKLDLEAFKEKIHKTANLKDPILTQALEYSLCEIKLDALSREPFINPSYNSIRHIKSNKQLHYIPEFLNAIMERAGENQTHYICTETISDNTLIICHLGIQGTHIIEVDKKVATKEKINTMLAENLEHFYGTDLCNELARTCLVLFICKTTYKYNVSLLKMALQELNMQANYFIQVEQKSTH</sequence>
<comment type="caution">
    <text evidence="1">The sequence shown here is derived from an EMBL/GenBank/DDBJ whole genome shotgun (WGS) entry which is preliminary data.</text>
</comment>